<dbReference type="Proteomes" id="UP000320055">
    <property type="component" value="Unassembled WGS sequence"/>
</dbReference>
<dbReference type="AlphaFoldDB" id="A0A563VUL8"/>
<keyword evidence="1" id="KW-1133">Transmembrane helix</keyword>
<keyword evidence="1" id="KW-0472">Membrane</keyword>
<dbReference type="InterPro" id="IPR048447">
    <property type="entry name" value="DUF1980_C"/>
</dbReference>
<dbReference type="InterPro" id="IPR015402">
    <property type="entry name" value="DUF1980"/>
</dbReference>
<dbReference type="RefSeq" id="WP_144865268.1">
    <property type="nucleotide sequence ID" value="NZ_LR213791.1"/>
</dbReference>
<dbReference type="Pfam" id="PF21537">
    <property type="entry name" value="DUF1980_C"/>
    <property type="match status" value="1"/>
</dbReference>
<organism evidence="4 5">
    <name type="scientific">Hyella patelloides LEGE 07179</name>
    <dbReference type="NCBI Taxonomy" id="945734"/>
    <lineage>
        <taxon>Bacteria</taxon>
        <taxon>Bacillati</taxon>
        <taxon>Cyanobacteriota</taxon>
        <taxon>Cyanophyceae</taxon>
        <taxon>Pleurocapsales</taxon>
        <taxon>Hyellaceae</taxon>
        <taxon>Hyella</taxon>
    </lineage>
</organism>
<feature type="transmembrane region" description="Helical" evidence="1">
    <location>
        <begin position="87"/>
        <end position="107"/>
    </location>
</feature>
<feature type="transmembrane region" description="Helical" evidence="1">
    <location>
        <begin position="20"/>
        <end position="37"/>
    </location>
</feature>
<dbReference type="PANTHER" id="PTHR40047:SF1">
    <property type="entry name" value="UPF0703 PROTEIN YCGQ"/>
    <property type="match status" value="1"/>
</dbReference>
<dbReference type="Pfam" id="PF09323">
    <property type="entry name" value="DUF1980"/>
    <property type="match status" value="1"/>
</dbReference>
<evidence type="ECO:0008006" key="6">
    <source>
        <dbReference type="Google" id="ProtNLM"/>
    </source>
</evidence>
<feature type="transmembrane region" description="Helical" evidence="1">
    <location>
        <begin position="49"/>
        <end position="66"/>
    </location>
</feature>
<evidence type="ECO:0000259" key="2">
    <source>
        <dbReference type="Pfam" id="PF09323"/>
    </source>
</evidence>
<accession>A0A563VUL8</accession>
<feature type="domain" description="DUF1980" evidence="2">
    <location>
        <begin position="22"/>
        <end position="122"/>
    </location>
</feature>
<proteinExistence type="predicted"/>
<dbReference type="InterPro" id="IPR048493">
    <property type="entry name" value="DUF1980_N"/>
</dbReference>
<evidence type="ECO:0000313" key="4">
    <source>
        <dbReference type="EMBL" id="VEP15103.1"/>
    </source>
</evidence>
<dbReference type="PANTHER" id="PTHR40047">
    <property type="entry name" value="UPF0703 PROTEIN YCGQ"/>
    <property type="match status" value="1"/>
</dbReference>
<keyword evidence="5" id="KW-1185">Reference proteome</keyword>
<reference evidence="4 5" key="1">
    <citation type="submission" date="2019-01" db="EMBL/GenBank/DDBJ databases">
        <authorList>
            <person name="Brito A."/>
        </authorList>
    </citation>
    <scope>NUCLEOTIDE SEQUENCE [LARGE SCALE GENOMIC DNA]</scope>
    <source>
        <strain evidence="4">1</strain>
    </source>
</reference>
<dbReference type="NCBIfam" id="TIGR03943">
    <property type="entry name" value="TIGR03943 family putative permease subunit"/>
    <property type="match status" value="1"/>
</dbReference>
<name>A0A563VUL8_9CYAN</name>
<dbReference type="OrthoDB" id="9770408at2"/>
<keyword evidence="1" id="KW-0812">Transmembrane</keyword>
<sequence length="267" mass="30041">MSNLSSSVKKSGNYRLTQLLSVLAVLAWGILLLKYAITGQYQLLIHPNYFYLMLFTSILLLIIGIMKTRKLLKTSISVVDDEQHLTIFPPGIGSSLLLLSAIAGLIIPPTVLASQTALQRGVTETLPLTSYQPQAFVTQTRPEERSLIEWIRTLNAYPEPDAYKGQPAKITGFVIHVPELPENYLLLSRFILTCCAVDAYPVFIPVELSTNRQQYPPDTWLEIEGAMTTHTLKIRDRSDTPKEKRRLVLKANNIKQIPTPSNPYSYQ</sequence>
<evidence type="ECO:0000256" key="1">
    <source>
        <dbReference type="SAM" id="Phobius"/>
    </source>
</evidence>
<dbReference type="EMBL" id="CAACVJ010000235">
    <property type="protein sequence ID" value="VEP15103.1"/>
    <property type="molecule type" value="Genomic_DNA"/>
</dbReference>
<dbReference type="InterPro" id="IPR052955">
    <property type="entry name" value="UPF0703_membrane_permease"/>
</dbReference>
<gene>
    <name evidence="4" type="ORF">H1P_310004</name>
</gene>
<feature type="domain" description="DUF1980" evidence="3">
    <location>
        <begin position="148"/>
        <end position="267"/>
    </location>
</feature>
<evidence type="ECO:0000313" key="5">
    <source>
        <dbReference type="Proteomes" id="UP000320055"/>
    </source>
</evidence>
<evidence type="ECO:0000259" key="3">
    <source>
        <dbReference type="Pfam" id="PF21537"/>
    </source>
</evidence>
<protein>
    <recommendedName>
        <fullName evidence="6">TIGR03943 family protein</fullName>
    </recommendedName>
</protein>